<name>A0A1M5Y6L7_9BACT</name>
<dbReference type="EC" id="3.1.3.18" evidence="4"/>
<dbReference type="SFLD" id="SFLDG01129">
    <property type="entry name" value="C1.5:_HAD__Beta-PGM__Phosphata"/>
    <property type="match status" value="1"/>
</dbReference>
<dbReference type="InterPro" id="IPR050155">
    <property type="entry name" value="HAD-like_hydrolase_sf"/>
</dbReference>
<comment type="catalytic activity">
    <reaction evidence="1">
        <text>2-phosphoglycolate + H2O = glycolate + phosphate</text>
        <dbReference type="Rhea" id="RHEA:14369"/>
        <dbReference type="ChEBI" id="CHEBI:15377"/>
        <dbReference type="ChEBI" id="CHEBI:29805"/>
        <dbReference type="ChEBI" id="CHEBI:43474"/>
        <dbReference type="ChEBI" id="CHEBI:58033"/>
        <dbReference type="EC" id="3.1.3.18"/>
    </reaction>
</comment>
<dbReference type="OrthoDB" id="9778019at2"/>
<sequence>MLFVRDKNCVTGVEENASGEVNVIIFDFDGTLVQSNRIKLQAWYDLFAGDDTKRALLPGVLERHGEASRYAIIRKFFERAGDEQLSEDQLSEVIADYARRYNKLVLEGVKTCPEMPSASDVLDELFTKVPLYCSSHTPETELLDILHFRGWSRYFKGIFGYPRVKSETVKYIVATEQVFPDEVLVVGDGLSDREAAETTGARFFSISGCSDVRSLLQCCHFERSAI</sequence>
<evidence type="ECO:0000256" key="3">
    <source>
        <dbReference type="ARBA" id="ARBA00006171"/>
    </source>
</evidence>
<evidence type="ECO:0000256" key="1">
    <source>
        <dbReference type="ARBA" id="ARBA00000830"/>
    </source>
</evidence>
<reference evidence="5 6" key="1">
    <citation type="submission" date="2016-11" db="EMBL/GenBank/DDBJ databases">
        <authorList>
            <person name="Jaros S."/>
            <person name="Januszkiewicz K."/>
            <person name="Wedrychowicz H."/>
        </authorList>
    </citation>
    <scope>NUCLEOTIDE SEQUENCE [LARGE SCALE GENOMIC DNA]</scope>
    <source>
        <strain evidence="5 6">DSM 9705</strain>
    </source>
</reference>
<dbReference type="InterPro" id="IPR023198">
    <property type="entry name" value="PGP-like_dom2"/>
</dbReference>
<dbReference type="Proteomes" id="UP000184139">
    <property type="component" value="Unassembled WGS sequence"/>
</dbReference>
<dbReference type="GO" id="GO:0008967">
    <property type="term" value="F:phosphoglycolate phosphatase activity"/>
    <property type="evidence" value="ECO:0007669"/>
    <property type="project" value="UniProtKB-EC"/>
</dbReference>
<dbReference type="RefSeq" id="WP_073378405.1">
    <property type="nucleotide sequence ID" value="NZ_FQXS01000029.1"/>
</dbReference>
<comment type="pathway">
    <text evidence="2">Organic acid metabolism; glycolate biosynthesis; glycolate from 2-phosphoglycolate: step 1/1.</text>
</comment>
<evidence type="ECO:0000256" key="2">
    <source>
        <dbReference type="ARBA" id="ARBA00004818"/>
    </source>
</evidence>
<dbReference type="SUPFAM" id="SSF56784">
    <property type="entry name" value="HAD-like"/>
    <property type="match status" value="1"/>
</dbReference>
<dbReference type="InterPro" id="IPR036412">
    <property type="entry name" value="HAD-like_sf"/>
</dbReference>
<dbReference type="InterPro" id="IPR041492">
    <property type="entry name" value="HAD_2"/>
</dbReference>
<comment type="similarity">
    <text evidence="3">Belongs to the HAD-like hydrolase superfamily. CbbY/CbbZ/Gph/YieH family.</text>
</comment>
<dbReference type="GO" id="GO:0006281">
    <property type="term" value="P:DNA repair"/>
    <property type="evidence" value="ECO:0007669"/>
    <property type="project" value="TreeGrafter"/>
</dbReference>
<dbReference type="Gene3D" id="3.40.50.1000">
    <property type="entry name" value="HAD superfamily/HAD-like"/>
    <property type="match status" value="1"/>
</dbReference>
<dbReference type="AlphaFoldDB" id="A0A1M5Y6L7"/>
<dbReference type="Gene3D" id="1.10.150.240">
    <property type="entry name" value="Putative phosphatase, domain 2"/>
    <property type="match status" value="1"/>
</dbReference>
<dbReference type="InterPro" id="IPR023214">
    <property type="entry name" value="HAD_sf"/>
</dbReference>
<evidence type="ECO:0000313" key="5">
    <source>
        <dbReference type="EMBL" id="SHI07735.1"/>
    </source>
</evidence>
<keyword evidence="6" id="KW-1185">Reference proteome</keyword>
<dbReference type="Pfam" id="PF13419">
    <property type="entry name" value="HAD_2"/>
    <property type="match status" value="1"/>
</dbReference>
<proteinExistence type="inferred from homology"/>
<gene>
    <name evidence="5" type="ORF">SAMN02745124_03692</name>
</gene>
<protein>
    <recommendedName>
        <fullName evidence="4">phosphoglycolate phosphatase</fullName>
        <ecNumber evidence="4">3.1.3.18</ecNumber>
    </recommendedName>
</protein>
<dbReference type="STRING" id="1121409.SAMN02745124_03692"/>
<dbReference type="GO" id="GO:0005829">
    <property type="term" value="C:cytosol"/>
    <property type="evidence" value="ECO:0007669"/>
    <property type="project" value="TreeGrafter"/>
</dbReference>
<organism evidence="5 6">
    <name type="scientific">Desulfofustis glycolicus DSM 9705</name>
    <dbReference type="NCBI Taxonomy" id="1121409"/>
    <lineage>
        <taxon>Bacteria</taxon>
        <taxon>Pseudomonadati</taxon>
        <taxon>Thermodesulfobacteriota</taxon>
        <taxon>Desulfobulbia</taxon>
        <taxon>Desulfobulbales</taxon>
        <taxon>Desulfocapsaceae</taxon>
        <taxon>Desulfofustis</taxon>
    </lineage>
</organism>
<dbReference type="PANTHER" id="PTHR43434">
    <property type="entry name" value="PHOSPHOGLYCOLATE PHOSPHATASE"/>
    <property type="match status" value="1"/>
</dbReference>
<dbReference type="PANTHER" id="PTHR43434:SF1">
    <property type="entry name" value="PHOSPHOGLYCOLATE PHOSPHATASE"/>
    <property type="match status" value="1"/>
</dbReference>
<evidence type="ECO:0000256" key="4">
    <source>
        <dbReference type="ARBA" id="ARBA00013078"/>
    </source>
</evidence>
<dbReference type="EMBL" id="FQXS01000029">
    <property type="protein sequence ID" value="SHI07735.1"/>
    <property type="molecule type" value="Genomic_DNA"/>
</dbReference>
<evidence type="ECO:0000313" key="6">
    <source>
        <dbReference type="Proteomes" id="UP000184139"/>
    </source>
</evidence>
<accession>A0A1M5Y6L7</accession>
<dbReference type="SFLD" id="SFLDS00003">
    <property type="entry name" value="Haloacid_Dehalogenase"/>
    <property type="match status" value="1"/>
</dbReference>